<dbReference type="AlphaFoldDB" id="A0A5C1AJ29"/>
<accession>A0A5C1AJ29</accession>
<keyword evidence="1" id="KW-0812">Transmembrane</keyword>
<dbReference type="KEGG" id="lrs:PX52LOC_05699"/>
<gene>
    <name evidence="2" type="ORF">PX52LOC_05699</name>
</gene>
<evidence type="ECO:0000313" key="3">
    <source>
        <dbReference type="Proteomes" id="UP000324974"/>
    </source>
</evidence>
<organism evidence="2 3">
    <name type="scientific">Limnoglobus roseus</name>
    <dbReference type="NCBI Taxonomy" id="2598579"/>
    <lineage>
        <taxon>Bacteria</taxon>
        <taxon>Pseudomonadati</taxon>
        <taxon>Planctomycetota</taxon>
        <taxon>Planctomycetia</taxon>
        <taxon>Gemmatales</taxon>
        <taxon>Gemmataceae</taxon>
        <taxon>Limnoglobus</taxon>
    </lineage>
</organism>
<reference evidence="3" key="1">
    <citation type="submission" date="2019-08" db="EMBL/GenBank/DDBJ databases">
        <title>Limnoglobus roseus gen. nov., sp. nov., a novel freshwater planctomycete with a giant genome from the family Gemmataceae.</title>
        <authorList>
            <person name="Kulichevskaya I.S."/>
            <person name="Naumoff D.G."/>
            <person name="Miroshnikov K."/>
            <person name="Ivanova A."/>
            <person name="Philippov D.A."/>
            <person name="Hakobyan A."/>
            <person name="Rijpstra I.C."/>
            <person name="Sinninghe Damste J.S."/>
            <person name="Liesack W."/>
            <person name="Dedysh S.N."/>
        </authorList>
    </citation>
    <scope>NUCLEOTIDE SEQUENCE [LARGE SCALE GENOMIC DNA]</scope>
    <source>
        <strain evidence="3">PX52</strain>
    </source>
</reference>
<evidence type="ECO:0008006" key="4">
    <source>
        <dbReference type="Google" id="ProtNLM"/>
    </source>
</evidence>
<keyword evidence="3" id="KW-1185">Reference proteome</keyword>
<feature type="transmembrane region" description="Helical" evidence="1">
    <location>
        <begin position="31"/>
        <end position="51"/>
    </location>
</feature>
<evidence type="ECO:0000313" key="2">
    <source>
        <dbReference type="EMBL" id="QEL18665.1"/>
    </source>
</evidence>
<dbReference type="Proteomes" id="UP000324974">
    <property type="component" value="Chromosome"/>
</dbReference>
<dbReference type="RefSeq" id="WP_149113142.1">
    <property type="nucleotide sequence ID" value="NZ_CP042425.1"/>
</dbReference>
<keyword evidence="1" id="KW-0472">Membrane</keyword>
<protein>
    <recommendedName>
        <fullName evidence="4">PH domain-containing protein</fullName>
    </recommendedName>
</protein>
<proteinExistence type="predicted"/>
<feature type="transmembrane region" description="Helical" evidence="1">
    <location>
        <begin position="57"/>
        <end position="77"/>
    </location>
</feature>
<dbReference type="EMBL" id="CP042425">
    <property type="protein sequence ID" value="QEL18665.1"/>
    <property type="molecule type" value="Genomic_DNA"/>
</dbReference>
<name>A0A5C1AJ29_9BACT</name>
<keyword evidence="1" id="KW-1133">Transmembrane helix</keyword>
<evidence type="ECO:0000256" key="1">
    <source>
        <dbReference type="SAM" id="Phobius"/>
    </source>
</evidence>
<sequence length="170" mass="18402">MSDSDRRLADVSNSRFGEPEAVFTSGPGQTAAGMMVGLTLAAVCFAATLTAEGVQPTSRFLIVGLGLAGTGFAYWIFRLRKWRLSVCPGGVVQVRAWSVDEAAWSEVREVVVTRVKGTASPYKVTVVTAAGEIVVSPINCRRREQLFETLQDAAARRQIAVHTEWVEPSD</sequence>